<gene>
    <name evidence="8" type="ORF">DFL_009878</name>
</gene>
<evidence type="ECO:0000256" key="6">
    <source>
        <dbReference type="SAM" id="SignalP"/>
    </source>
</evidence>
<organism evidence="8 9">
    <name type="scientific">Arthrobotrys flagrans</name>
    <name type="common">Nematode-trapping fungus</name>
    <name type="synonym">Trichothecium flagrans</name>
    <dbReference type="NCBI Taxonomy" id="97331"/>
    <lineage>
        <taxon>Eukaryota</taxon>
        <taxon>Fungi</taxon>
        <taxon>Dikarya</taxon>
        <taxon>Ascomycota</taxon>
        <taxon>Pezizomycotina</taxon>
        <taxon>Orbiliomycetes</taxon>
        <taxon>Orbiliales</taxon>
        <taxon>Orbiliaceae</taxon>
        <taxon>Arthrobotrys</taxon>
    </lineage>
</organism>
<evidence type="ECO:0000259" key="7">
    <source>
        <dbReference type="Pfam" id="PF00082"/>
    </source>
</evidence>
<dbReference type="PROSITE" id="PS00138">
    <property type="entry name" value="SUBTILASE_SER"/>
    <property type="match status" value="1"/>
</dbReference>
<keyword evidence="6" id="KW-0732">Signal</keyword>
<evidence type="ECO:0000313" key="9">
    <source>
        <dbReference type="Proteomes" id="UP000283090"/>
    </source>
</evidence>
<feature type="signal peptide" evidence="6">
    <location>
        <begin position="1"/>
        <end position="25"/>
    </location>
</feature>
<evidence type="ECO:0000256" key="5">
    <source>
        <dbReference type="RuleBase" id="RU003355"/>
    </source>
</evidence>
<accession>A0A436ZT81</accession>
<dbReference type="InterPro" id="IPR050131">
    <property type="entry name" value="Peptidase_S8_subtilisin-like"/>
</dbReference>
<dbReference type="VEuPathDB" id="FungiDB:DFL_009878"/>
<comment type="similarity">
    <text evidence="1 5">Belongs to the peptidase S8 family.</text>
</comment>
<dbReference type="PANTHER" id="PTHR43806">
    <property type="entry name" value="PEPTIDASE S8"/>
    <property type="match status" value="1"/>
</dbReference>
<feature type="chain" id="PRO_5019035232" description="Peptidase S8/S53 domain-containing protein" evidence="6">
    <location>
        <begin position="26"/>
        <end position="619"/>
    </location>
</feature>
<dbReference type="SUPFAM" id="SSF52743">
    <property type="entry name" value="Subtilisin-like"/>
    <property type="match status" value="1"/>
</dbReference>
<evidence type="ECO:0000256" key="3">
    <source>
        <dbReference type="ARBA" id="ARBA00022801"/>
    </source>
</evidence>
<feature type="domain" description="Peptidase S8/S53" evidence="7">
    <location>
        <begin position="223"/>
        <end position="505"/>
    </location>
</feature>
<keyword evidence="3 5" id="KW-0378">Hydrolase</keyword>
<dbReference type="CDD" id="cd00306">
    <property type="entry name" value="Peptidases_S8_S53"/>
    <property type="match status" value="1"/>
</dbReference>
<dbReference type="RefSeq" id="XP_067487579.1">
    <property type="nucleotide sequence ID" value="XM_067639829.1"/>
</dbReference>
<evidence type="ECO:0000256" key="2">
    <source>
        <dbReference type="ARBA" id="ARBA00022670"/>
    </source>
</evidence>
<evidence type="ECO:0000313" key="8">
    <source>
        <dbReference type="EMBL" id="RVD82035.1"/>
    </source>
</evidence>
<protein>
    <recommendedName>
        <fullName evidence="7">Peptidase S8/S53 domain-containing protein</fullName>
    </recommendedName>
</protein>
<dbReference type="PRINTS" id="PR00723">
    <property type="entry name" value="SUBTILISIN"/>
</dbReference>
<keyword evidence="2 5" id="KW-0645">Protease</keyword>
<comment type="caution">
    <text evidence="8">The sequence shown here is derived from an EMBL/GenBank/DDBJ whole genome shotgun (WGS) entry which is preliminary data.</text>
</comment>
<name>A0A436ZT81_ARTFL</name>
<dbReference type="AlphaFoldDB" id="A0A436ZT81"/>
<dbReference type="OrthoDB" id="1896086at2759"/>
<sequence length="619" mass="68494">MKITNLPFSFIPLILLSFIIKDVHAWEPRVYEPKIGTLDQYVEIYYAILKREYRKDKGYKKKLLEWAEKLALAPQEKNVYATGNEDFGLLALSISVGPDQFPPDYRRRLPPGINAGLTSCQRIFGDAVHSGAPFQIYTPSWLRIEPAEPDDSKKPPGKILYGKMQGLVSDAEALERNAQRLSKSSVESKTVDDIFLDLQVISQPPGTSRQDLQGNFWNFKKRGSEQLVYVIDSGCDMDHPVTDPRINLILQEVSNIKFRKDWIFGGAGFPSDEEIDSADLFNYKHGTPAIGRVAGKHTGVAQDAEIVVVKVTDGRGPINHDTMLDVFVKVYDDIRKNSKRNCIVNFSVGWKDPIIQLSGSPDTKENLAEFGGRYNRLALDILEKFVELPNAILVVAVGNGEPGAPIDVYPARFGGFPQLQNGMVVVGGYDPETGLVSHNWADYVRVAAPAVSINVAAFYTDGELAVQLLGYIPQPTELQRKLQLETSEGTSFACPIVTGVIATLIGAGVPIAEVVPYLYNQAYPRVKGGPNAVYNGIEIKQWPQSLWPRWYLESLVTRTEPVKTILRDGTPLKTKYTTYLGEKSSTGTKTISVGGSAPKTLYTHFKRGTPSTSAPPLTR</sequence>
<dbReference type="InterPro" id="IPR000209">
    <property type="entry name" value="Peptidase_S8/S53_dom"/>
</dbReference>
<dbReference type="GO" id="GO:0004252">
    <property type="term" value="F:serine-type endopeptidase activity"/>
    <property type="evidence" value="ECO:0007669"/>
    <property type="project" value="InterPro"/>
</dbReference>
<dbReference type="STRING" id="97331.A0A436ZT81"/>
<proteinExistence type="inferred from homology"/>
<dbReference type="Proteomes" id="UP000283090">
    <property type="component" value="Unassembled WGS sequence"/>
</dbReference>
<dbReference type="GeneID" id="93592189"/>
<reference evidence="8 9" key="1">
    <citation type="submission" date="2019-01" db="EMBL/GenBank/DDBJ databases">
        <title>Intercellular communication is required for trap formation in the nematode-trapping fungus Duddingtonia flagrans.</title>
        <authorList>
            <person name="Youssar L."/>
            <person name="Wernet V."/>
            <person name="Hensel N."/>
            <person name="Hildebrandt H.-G."/>
            <person name="Fischer R."/>
        </authorList>
    </citation>
    <scope>NUCLEOTIDE SEQUENCE [LARGE SCALE GENOMIC DNA]</scope>
    <source>
        <strain evidence="8 9">CBS H-5679</strain>
    </source>
</reference>
<keyword evidence="9" id="KW-1185">Reference proteome</keyword>
<evidence type="ECO:0000256" key="1">
    <source>
        <dbReference type="ARBA" id="ARBA00011073"/>
    </source>
</evidence>
<dbReference type="InterPro" id="IPR036852">
    <property type="entry name" value="Peptidase_S8/S53_dom_sf"/>
</dbReference>
<dbReference type="PANTHER" id="PTHR43806:SF11">
    <property type="entry name" value="CEREVISIN-RELATED"/>
    <property type="match status" value="1"/>
</dbReference>
<dbReference type="InterPro" id="IPR023828">
    <property type="entry name" value="Peptidase_S8_Ser-AS"/>
</dbReference>
<dbReference type="Gene3D" id="3.40.50.200">
    <property type="entry name" value="Peptidase S8/S53 domain"/>
    <property type="match status" value="1"/>
</dbReference>
<dbReference type="EMBL" id="SAEB01000012">
    <property type="protein sequence ID" value="RVD82035.1"/>
    <property type="molecule type" value="Genomic_DNA"/>
</dbReference>
<evidence type="ECO:0000256" key="4">
    <source>
        <dbReference type="ARBA" id="ARBA00022825"/>
    </source>
</evidence>
<dbReference type="GO" id="GO:0006508">
    <property type="term" value="P:proteolysis"/>
    <property type="evidence" value="ECO:0007669"/>
    <property type="project" value="UniProtKB-KW"/>
</dbReference>
<dbReference type="PROSITE" id="PS00136">
    <property type="entry name" value="SUBTILASE_ASP"/>
    <property type="match status" value="1"/>
</dbReference>
<dbReference type="Pfam" id="PF00082">
    <property type="entry name" value="Peptidase_S8"/>
    <property type="match status" value="1"/>
</dbReference>
<keyword evidence="4 5" id="KW-0720">Serine protease</keyword>
<dbReference type="InterPro" id="IPR023827">
    <property type="entry name" value="Peptidase_S8_Asp-AS"/>
</dbReference>
<dbReference type="InterPro" id="IPR015500">
    <property type="entry name" value="Peptidase_S8_subtilisin-rel"/>
</dbReference>